<evidence type="ECO:0000256" key="1">
    <source>
        <dbReference type="SAM" id="MobiDB-lite"/>
    </source>
</evidence>
<name>A0AAD7LXP9_QUISA</name>
<sequence length="630" mass="72204">MKMKYLKPWMQGQNTNNKHFEVKLKQLKLELGLRVRSYYNMVQGNCDDQNQMAIRIASIGKRRRQHRYTTEVRFWRRGKAIEWDVHNLCEFHVVSKDESFCPCELEFHILQSQRENAESKAKLVVVGEVSLNLEDLVRREMDSKSVIERKLPLSLKVNGLSMDTNLLVHLSFAELSNSHDSSGSVENSAESNRNRGLAKKMKYLTSFRKKNRGKHGQEGQVHSSDSDESPVFHSDESNETSSTSSGSNAELTKSTELESFPSSAAELDKVQKSNWSTMSWNRSSRRFSLTTTGRNKEKLTSSSEPLKAKHIVLNFLHNRRFKMTIVNGRKKEFKSRDGQAKLKTNVFFASFDQRSEKASGESACTALVALIAHWLHTNQDMPTRTEFDSILTDGSSEWRKLCNNEAYINLFPDKHFDLETVMEANLRPLVVLPEESYTGFFSPGKFEFLKGAMSFDEIWNEINSKNLDFQPRIYIVSWNDHFFVLKVEADAYYIIDSLGERLFEGCNQAYLLKFDASSLMYARVDKAEDSSEEKIGSKCSKNEEEISEVICRGKECCKEFIKRFLAAIPVSELEEEEKIGTVTSLRLHRQLQIEFHYSSSSSWPANSSTYLASKVKGVCQSRGGIKSYTR</sequence>
<keyword evidence="3" id="KW-1185">Reference proteome</keyword>
<organism evidence="2 3">
    <name type="scientific">Quillaja saponaria</name>
    <name type="common">Soap bark tree</name>
    <dbReference type="NCBI Taxonomy" id="32244"/>
    <lineage>
        <taxon>Eukaryota</taxon>
        <taxon>Viridiplantae</taxon>
        <taxon>Streptophyta</taxon>
        <taxon>Embryophyta</taxon>
        <taxon>Tracheophyta</taxon>
        <taxon>Spermatophyta</taxon>
        <taxon>Magnoliopsida</taxon>
        <taxon>eudicotyledons</taxon>
        <taxon>Gunneridae</taxon>
        <taxon>Pentapetalae</taxon>
        <taxon>rosids</taxon>
        <taxon>fabids</taxon>
        <taxon>Fabales</taxon>
        <taxon>Quillajaceae</taxon>
        <taxon>Quillaja</taxon>
    </lineage>
</organism>
<dbReference type="PANTHER" id="PTHR31182">
    <property type="entry name" value="C2 NT-TYPE DOMAIN-CONTAINING PROTEIN"/>
    <property type="match status" value="1"/>
</dbReference>
<dbReference type="EMBL" id="JARAOO010000006">
    <property type="protein sequence ID" value="KAJ7966187.1"/>
    <property type="molecule type" value="Genomic_DNA"/>
</dbReference>
<feature type="compositionally biased region" description="Basic residues" evidence="1">
    <location>
        <begin position="196"/>
        <end position="214"/>
    </location>
</feature>
<gene>
    <name evidence="2" type="ORF">O6P43_015698</name>
</gene>
<feature type="region of interest" description="Disordered" evidence="1">
    <location>
        <begin position="178"/>
        <end position="263"/>
    </location>
</feature>
<accession>A0AAD7LXP9</accession>
<dbReference type="Proteomes" id="UP001163823">
    <property type="component" value="Chromosome 6"/>
</dbReference>
<dbReference type="KEGG" id="qsa:O6P43_015698"/>
<feature type="compositionally biased region" description="Low complexity" evidence="1">
    <location>
        <begin position="239"/>
        <end position="248"/>
    </location>
</feature>
<proteinExistence type="predicted"/>
<comment type="caution">
    <text evidence="2">The sequence shown here is derived from an EMBL/GenBank/DDBJ whole genome shotgun (WGS) entry which is preliminary data.</text>
</comment>
<dbReference type="PANTHER" id="PTHR31182:SF17">
    <property type="entry name" value="EEIG1_EHBP1 PROTEIN AMINO-TERMINAL DOMAIN PROTEIN"/>
    <property type="match status" value="1"/>
</dbReference>
<dbReference type="AlphaFoldDB" id="A0AAD7LXP9"/>
<protein>
    <submittedName>
        <fullName evidence="2">EEIG1/EHBP1 N-terminal domain protein</fullName>
    </submittedName>
</protein>
<evidence type="ECO:0000313" key="2">
    <source>
        <dbReference type="EMBL" id="KAJ7966187.1"/>
    </source>
</evidence>
<feature type="compositionally biased region" description="Polar residues" evidence="1">
    <location>
        <begin position="178"/>
        <end position="191"/>
    </location>
</feature>
<evidence type="ECO:0000313" key="3">
    <source>
        <dbReference type="Proteomes" id="UP001163823"/>
    </source>
</evidence>
<reference evidence="2" key="1">
    <citation type="journal article" date="2023" name="Science">
        <title>Elucidation of the pathway for biosynthesis of saponin adjuvants from the soapbark tree.</title>
        <authorList>
            <person name="Reed J."/>
            <person name="Orme A."/>
            <person name="El-Demerdash A."/>
            <person name="Owen C."/>
            <person name="Martin L.B.B."/>
            <person name="Misra R.C."/>
            <person name="Kikuchi S."/>
            <person name="Rejzek M."/>
            <person name="Martin A.C."/>
            <person name="Harkess A."/>
            <person name="Leebens-Mack J."/>
            <person name="Louveau T."/>
            <person name="Stephenson M.J."/>
            <person name="Osbourn A."/>
        </authorList>
    </citation>
    <scope>NUCLEOTIDE SEQUENCE</scope>
    <source>
        <strain evidence="2">S10</strain>
    </source>
</reference>